<dbReference type="InterPro" id="IPR038883">
    <property type="entry name" value="AN11006-like"/>
</dbReference>
<dbReference type="AlphaFoldDB" id="A0AAN8EPU9"/>
<gene>
    <name evidence="1" type="ORF">OHC33_005359</name>
</gene>
<evidence type="ECO:0000313" key="1">
    <source>
        <dbReference type="EMBL" id="KAK5953415.1"/>
    </source>
</evidence>
<evidence type="ECO:0000313" key="2">
    <source>
        <dbReference type="Proteomes" id="UP001316803"/>
    </source>
</evidence>
<sequence length="370" mass="42187">MATPTFTLPAASQSASPLLRLPAEINTMIYRQLLKHDGKIEPNEMRTHRIRDPARPSYEDRVQLSSQLASTCQQVYWDTQHTLYEENTLSIVVQRDRHDEGRFGGLFATRCYALDLVTCIPHSLNTVPVIADLTTCAARSLQHARDRTLNNAWPALLRFKEVHLTIDLAHTLEVFIAAYLIRNLLMEEHVTLSLTRAEGDYSAPFIGRLSCCRWLRCQTIMVENIPAGEDISHITEYIESGKPICDILPLWLELKRVLDTYFIDYPNEGLLRWLLDDTYVAAEAAVFEHDLDKFSRLREEILTTATKDKREWVEAKVERVKFTKAALVAEATNDAEIDASESKADTEIASIREEEKEALEAAARIMVRQS</sequence>
<accession>A0AAN8EPU9</accession>
<dbReference type="Proteomes" id="UP001316803">
    <property type="component" value="Unassembled WGS sequence"/>
</dbReference>
<name>A0AAN8EPU9_9EURO</name>
<dbReference type="EMBL" id="JAKLMC020000011">
    <property type="protein sequence ID" value="KAK5953415.1"/>
    <property type="molecule type" value="Genomic_DNA"/>
</dbReference>
<reference evidence="1 2" key="1">
    <citation type="submission" date="2022-12" db="EMBL/GenBank/DDBJ databases">
        <title>Genomic features and morphological characterization of a novel Knufia sp. strain isolated from spacecraft assembly facility.</title>
        <authorList>
            <person name="Teixeira M."/>
            <person name="Chander A.M."/>
            <person name="Stajich J.E."/>
            <person name="Venkateswaran K."/>
        </authorList>
    </citation>
    <scope>NUCLEOTIDE SEQUENCE [LARGE SCALE GENOMIC DNA]</scope>
    <source>
        <strain evidence="1 2">FJI-L2-BK-P2</strain>
    </source>
</reference>
<dbReference type="PANTHER" id="PTHR42085:SF1">
    <property type="entry name" value="F-BOX DOMAIN-CONTAINING PROTEIN"/>
    <property type="match status" value="1"/>
</dbReference>
<dbReference type="PANTHER" id="PTHR42085">
    <property type="entry name" value="F-BOX DOMAIN-CONTAINING PROTEIN"/>
    <property type="match status" value="1"/>
</dbReference>
<protein>
    <submittedName>
        <fullName evidence="1">Uncharacterized protein</fullName>
    </submittedName>
</protein>
<comment type="caution">
    <text evidence="1">The sequence shown here is derived from an EMBL/GenBank/DDBJ whole genome shotgun (WGS) entry which is preliminary data.</text>
</comment>
<organism evidence="1 2">
    <name type="scientific">Knufia fluminis</name>
    <dbReference type="NCBI Taxonomy" id="191047"/>
    <lineage>
        <taxon>Eukaryota</taxon>
        <taxon>Fungi</taxon>
        <taxon>Dikarya</taxon>
        <taxon>Ascomycota</taxon>
        <taxon>Pezizomycotina</taxon>
        <taxon>Eurotiomycetes</taxon>
        <taxon>Chaetothyriomycetidae</taxon>
        <taxon>Chaetothyriales</taxon>
        <taxon>Trichomeriaceae</taxon>
        <taxon>Knufia</taxon>
    </lineage>
</organism>
<keyword evidence="2" id="KW-1185">Reference proteome</keyword>
<proteinExistence type="predicted"/>